<reference evidence="2 3" key="1">
    <citation type="submission" date="2007-03" db="EMBL/GenBank/DDBJ databases">
        <authorList>
            <person name="Fulton L."/>
            <person name="Clifton S."/>
            <person name="Fulton B."/>
            <person name="Xu J."/>
            <person name="Minx P."/>
            <person name="Pepin K.H."/>
            <person name="Johnson M."/>
            <person name="Thiruvilangam P."/>
            <person name="Bhonagiri V."/>
            <person name="Nash W.E."/>
            <person name="Mardis E.R."/>
            <person name="Wilson R.K."/>
        </authorList>
    </citation>
    <scope>NUCLEOTIDE SEQUENCE [LARGE SCALE GENOMIC DNA]</scope>
    <source>
        <strain evidence="2 3">DSM 13814</strain>
    </source>
</reference>
<evidence type="ECO:0000313" key="2">
    <source>
        <dbReference type="EMBL" id="EDM62915.1"/>
    </source>
</evidence>
<gene>
    <name evidence="2" type="ORF">DORLON_01731</name>
</gene>
<dbReference type="EMBL" id="AAXB02000008">
    <property type="protein sequence ID" value="EDM62915.1"/>
    <property type="molecule type" value="Genomic_DNA"/>
</dbReference>
<proteinExistence type="predicted"/>
<evidence type="ECO:0000256" key="1">
    <source>
        <dbReference type="SAM" id="MobiDB-lite"/>
    </source>
</evidence>
<protein>
    <submittedName>
        <fullName evidence="2">Uncharacterized protein</fullName>
    </submittedName>
</protein>
<feature type="compositionally biased region" description="Acidic residues" evidence="1">
    <location>
        <begin position="17"/>
        <end position="34"/>
    </location>
</feature>
<reference evidence="2 3" key="2">
    <citation type="submission" date="2007-04" db="EMBL/GenBank/DDBJ databases">
        <title>Draft genome sequence of Dorea longicatena (DSM 13814).</title>
        <authorList>
            <person name="Sudarsanam P."/>
            <person name="Ley R."/>
            <person name="Guruge J."/>
            <person name="Turnbaugh P.J."/>
            <person name="Mahowald M."/>
            <person name="Liep D."/>
            <person name="Gordon J."/>
        </authorList>
    </citation>
    <scope>NUCLEOTIDE SEQUENCE [LARGE SCALE GENOMIC DNA]</scope>
    <source>
        <strain evidence="2 3">DSM 13814</strain>
    </source>
</reference>
<dbReference type="Proteomes" id="UP000004016">
    <property type="component" value="Unassembled WGS sequence"/>
</dbReference>
<comment type="caution">
    <text evidence="2">The sequence shown here is derived from an EMBL/GenBank/DDBJ whole genome shotgun (WGS) entry which is preliminary data.</text>
</comment>
<dbReference type="GeneID" id="93136341"/>
<dbReference type="AlphaFoldDB" id="A6BHF5"/>
<evidence type="ECO:0000313" key="3">
    <source>
        <dbReference type="Proteomes" id="UP000004016"/>
    </source>
</evidence>
<dbReference type="RefSeq" id="WP_006428609.1">
    <property type="nucleotide sequence ID" value="NZ_DS264416.1"/>
</dbReference>
<sequence length="41" mass="4783">MIEKENPDSSDNKDLEEITGEDNEKGDDEIEEKSEENLREE</sequence>
<feature type="region of interest" description="Disordered" evidence="1">
    <location>
        <begin position="1"/>
        <end position="41"/>
    </location>
</feature>
<name>A6BHF5_9FIRM</name>
<feature type="compositionally biased region" description="Basic and acidic residues" evidence="1">
    <location>
        <begin position="1"/>
        <end position="16"/>
    </location>
</feature>
<accession>A6BHF5</accession>
<organism evidence="2 3">
    <name type="scientific">Dorea longicatena DSM 13814</name>
    <dbReference type="NCBI Taxonomy" id="411462"/>
    <lineage>
        <taxon>Bacteria</taxon>
        <taxon>Bacillati</taxon>
        <taxon>Bacillota</taxon>
        <taxon>Clostridia</taxon>
        <taxon>Lachnospirales</taxon>
        <taxon>Lachnospiraceae</taxon>
        <taxon>Dorea</taxon>
    </lineage>
</organism>
<dbReference type="HOGENOM" id="CLU_3269185_0_0_9"/>